<protein>
    <recommendedName>
        <fullName evidence="4">Pathway-specific nitrogen regulator</fullName>
    </recommendedName>
</protein>
<feature type="compositionally biased region" description="Acidic residues" evidence="1">
    <location>
        <begin position="1297"/>
        <end position="1329"/>
    </location>
</feature>
<evidence type="ECO:0000256" key="1">
    <source>
        <dbReference type="SAM" id="MobiDB-lite"/>
    </source>
</evidence>
<feature type="region of interest" description="Disordered" evidence="1">
    <location>
        <begin position="420"/>
        <end position="552"/>
    </location>
</feature>
<feature type="compositionally biased region" description="Basic and acidic residues" evidence="1">
    <location>
        <begin position="486"/>
        <end position="502"/>
    </location>
</feature>
<reference evidence="2" key="1">
    <citation type="submission" date="2016-11" db="EMBL/GenBank/DDBJ databases">
        <title>The genome sequence of Colletotrichum cuscutae.</title>
        <authorList>
            <person name="Baroncelli R."/>
        </authorList>
    </citation>
    <scope>NUCLEOTIDE SEQUENCE</scope>
    <source>
        <strain evidence="2">IMI 304802</strain>
    </source>
</reference>
<organism evidence="2 3">
    <name type="scientific">Colletotrichum cuscutae</name>
    <dbReference type="NCBI Taxonomy" id="1209917"/>
    <lineage>
        <taxon>Eukaryota</taxon>
        <taxon>Fungi</taxon>
        <taxon>Dikarya</taxon>
        <taxon>Ascomycota</taxon>
        <taxon>Pezizomycotina</taxon>
        <taxon>Sordariomycetes</taxon>
        <taxon>Hypocreomycetidae</taxon>
        <taxon>Glomerellales</taxon>
        <taxon>Glomerellaceae</taxon>
        <taxon>Colletotrichum</taxon>
        <taxon>Colletotrichum acutatum species complex</taxon>
    </lineage>
</organism>
<comment type="caution">
    <text evidence="2">The sequence shown here is derived from an EMBL/GenBank/DDBJ whole genome shotgun (WGS) entry which is preliminary data.</text>
</comment>
<feature type="compositionally biased region" description="Pro residues" evidence="1">
    <location>
        <begin position="976"/>
        <end position="988"/>
    </location>
</feature>
<evidence type="ECO:0008006" key="4">
    <source>
        <dbReference type="Google" id="ProtNLM"/>
    </source>
</evidence>
<feature type="region of interest" description="Disordered" evidence="1">
    <location>
        <begin position="1247"/>
        <end position="1329"/>
    </location>
</feature>
<feature type="compositionally biased region" description="Low complexity" evidence="1">
    <location>
        <begin position="1142"/>
        <end position="1154"/>
    </location>
</feature>
<feature type="compositionally biased region" description="Basic and acidic residues" evidence="1">
    <location>
        <begin position="510"/>
        <end position="520"/>
    </location>
</feature>
<dbReference type="EMBL" id="MPDP01000190">
    <property type="protein sequence ID" value="KAK1472433.1"/>
    <property type="molecule type" value="Genomic_DNA"/>
</dbReference>
<feature type="compositionally biased region" description="Basic and acidic residues" evidence="1">
    <location>
        <begin position="247"/>
        <end position="258"/>
    </location>
</feature>
<gene>
    <name evidence="2" type="ORF">CCUS01_05817</name>
</gene>
<feature type="compositionally biased region" description="Basic and acidic residues" evidence="1">
    <location>
        <begin position="103"/>
        <end position="114"/>
    </location>
</feature>
<feature type="region of interest" description="Disordered" evidence="1">
    <location>
        <begin position="570"/>
        <end position="638"/>
    </location>
</feature>
<feature type="compositionally biased region" description="Basic and acidic residues" evidence="1">
    <location>
        <begin position="49"/>
        <end position="90"/>
    </location>
</feature>
<feature type="region of interest" description="Disordered" evidence="1">
    <location>
        <begin position="900"/>
        <end position="932"/>
    </location>
</feature>
<feature type="compositionally biased region" description="Acidic residues" evidence="1">
    <location>
        <begin position="263"/>
        <end position="309"/>
    </location>
</feature>
<feature type="compositionally biased region" description="Acidic residues" evidence="1">
    <location>
        <begin position="159"/>
        <end position="173"/>
    </location>
</feature>
<evidence type="ECO:0000313" key="3">
    <source>
        <dbReference type="Proteomes" id="UP001239213"/>
    </source>
</evidence>
<feature type="region of interest" description="Disordered" evidence="1">
    <location>
        <begin position="944"/>
        <end position="1016"/>
    </location>
</feature>
<accession>A0AAI9V6D4</accession>
<keyword evidence="3" id="KW-1185">Reference proteome</keyword>
<feature type="compositionally biased region" description="Basic and acidic residues" evidence="1">
    <location>
        <begin position="444"/>
        <end position="478"/>
    </location>
</feature>
<feature type="compositionally biased region" description="Polar residues" evidence="1">
    <location>
        <begin position="587"/>
        <end position="625"/>
    </location>
</feature>
<proteinExistence type="predicted"/>
<feature type="compositionally biased region" description="Acidic residues" evidence="1">
    <location>
        <begin position="209"/>
        <end position="238"/>
    </location>
</feature>
<dbReference type="Proteomes" id="UP001239213">
    <property type="component" value="Unassembled WGS sequence"/>
</dbReference>
<evidence type="ECO:0000313" key="2">
    <source>
        <dbReference type="EMBL" id="KAK1472433.1"/>
    </source>
</evidence>
<sequence length="1329" mass="146193">MLRSGPKPEDLDFEIHVDRSCLNTPAHEAAESEVMDDDVPAAAAAAAKAETEEVKTVEDAQEDVKDETPGVVVEESKTESDDVKEDDKEGGTPTAEAAATDDAPEKEAETRLEEVAEAAEAEETKSTTENTSEGPETELEETEPASEDTQTAEEDKLEAATAEEADTPADEDSSANTDTTDTHEEEPSSAEAEAEKGFPEDTPAPATAEETELEELVAEVEAELQAEPEAVVEAEEAGETTTLAEPKVQHEEESKEDTPLPEPEPEAAEPEAAEPEAAEPEAAEPEAAEPEAAEPEAAEPEVQPEPEPEVEAKKESTPALETEPEDEEVERGRSLGPAAEITTSQLVEQVADSLNMAQTDSDETPTPAPAIEVADEDHGEPAGVQEASRASSSLRRVSGRTDALIQAAAKEVLERLEAQTMETIRNRSHARHDSTGSTNNGTELHYDVSTRRESYNTDSRASRRESYNTESRASRRESYNTQSQTSRRESDARRRPAHHEDGGDSSSQHGDSDVFSDRSPRSSLGSFDGNIDHHKDTSNRSSKRFSHMSDDVSVSEMSYYDKEDFVPTIRGAPRMPFRSPSDVRALQYSSPAPSVTGGSYSPRSSKRSQVPTISRLGSPNVSAQYSAKGRKTPTRFNPKKEPAPLVLLHVTLLPLRWQWAEILEQTSSETLSPEAKTLREAWHHLHDRVADTVCERGILLSHPQDEYEILEERLLEALDLPLRRRARVLECGHYLGPSNEMTLGEDMDSDEEEYDEESRRKSAFAKTHWCQTCRHEIRYESLGPGKIFRIKVYASNGLMRTGAWAACWKEMERVDVEIEPIVESAVLDELERLVVAQSQQMSLVKHDPTILESTEGRDMPEERGMSDFDRDMPSMEEPMHETSHIEETHLLEPKYIESEAHVPVSSPPPAAAEDIRPPSPEPMPRYDQSEERRLRDEARMREIYGHPPAPEPEHHEPAPESRPASSHHDAYSARSPSPPQQQPEPEPQQPHYHEQHQHHQSPPPPEESYAQHHQRQQAFQNAGLAELLLEAARVFMQDKKNLAIVVMSLLVLFMAIRPAPREVKDWDGQFVDHAAAPVVEVPASQQAPPLMESIEAVVESVTASEASVEVVVQPTPEVEVAEPEPSVEAFLSEPVASVEPLESTATSATEQTSAVERETSVTASPSFEEVVMAPSPTPIHETITTRELVRIIETVTETVKAIVTETEVVRVQPTASVAPEVEAEADAVVEAEEGSGKEAIADVPAVEDASETLVSEDASETEEASAFETVAPVEESTEDAESEKEAPATESALPVAEDAEHEVADEQAQDVNEETEQMEEMDENERDEL</sequence>
<feature type="compositionally biased region" description="Acidic residues" evidence="1">
    <location>
        <begin position="135"/>
        <end position="152"/>
    </location>
</feature>
<name>A0AAI9V6D4_9PEZI</name>
<feature type="region of interest" description="Disordered" evidence="1">
    <location>
        <begin position="1138"/>
        <end position="1163"/>
    </location>
</feature>
<feature type="region of interest" description="Disordered" evidence="1">
    <location>
        <begin position="26"/>
        <end position="399"/>
    </location>
</feature>
<feature type="compositionally biased region" description="Low complexity" evidence="1">
    <location>
        <begin position="91"/>
        <end position="101"/>
    </location>
</feature>